<evidence type="ECO:0000313" key="4">
    <source>
        <dbReference type="Proteomes" id="UP000332933"/>
    </source>
</evidence>
<reference evidence="3 4" key="1">
    <citation type="submission" date="2019-03" db="EMBL/GenBank/DDBJ databases">
        <authorList>
            <person name="Gaulin E."/>
            <person name="Dumas B."/>
        </authorList>
    </citation>
    <scope>NUCLEOTIDE SEQUENCE [LARGE SCALE GENOMIC DNA]</scope>
    <source>
        <strain evidence="3">CBS 568.67</strain>
    </source>
</reference>
<sequence length="230" mass="26509">MMAAPLTPKGKEKKEKNGLWTFEEEVIMLNAYLNAIKKSTNMTNMEKRKCWDSVTQTCHEHGCTWDKDQIYFKYSRILYDFSLWNFVRKCRGAIVDPVTGFITLSEEGWEFAIQKKPKCVKFRTKGFAHREIMEAITGEDGTHFEHDAAELDAQMKKGEKRGRKKLDRTNEGPAKKQARGVPDLNGGDLFPPETMRNLNDYLKAGARAFDALAQYLEQERLKNDLTTMNV</sequence>
<gene>
    <name evidence="3" type="primary">Aste57867_18530</name>
    <name evidence="2" type="ORF">As57867_018468</name>
    <name evidence="3" type="ORF">ASTE57867_18530</name>
</gene>
<evidence type="ECO:0000256" key="1">
    <source>
        <dbReference type="SAM" id="MobiDB-lite"/>
    </source>
</evidence>
<dbReference type="AlphaFoldDB" id="A0A485LAN6"/>
<accession>A0A485LAN6</accession>
<feature type="region of interest" description="Disordered" evidence="1">
    <location>
        <begin position="155"/>
        <end position="188"/>
    </location>
</feature>
<dbReference type="EMBL" id="CAADRA010006416">
    <property type="protein sequence ID" value="VFT95266.1"/>
    <property type="molecule type" value="Genomic_DNA"/>
</dbReference>
<evidence type="ECO:0000313" key="2">
    <source>
        <dbReference type="EMBL" id="KAF0690057.1"/>
    </source>
</evidence>
<organism evidence="3 4">
    <name type="scientific">Aphanomyces stellatus</name>
    <dbReference type="NCBI Taxonomy" id="120398"/>
    <lineage>
        <taxon>Eukaryota</taxon>
        <taxon>Sar</taxon>
        <taxon>Stramenopiles</taxon>
        <taxon>Oomycota</taxon>
        <taxon>Saprolegniomycetes</taxon>
        <taxon>Saprolegniales</taxon>
        <taxon>Verrucalvaceae</taxon>
        <taxon>Aphanomyces</taxon>
    </lineage>
</organism>
<dbReference type="PANTHER" id="PTHR47584">
    <property type="match status" value="1"/>
</dbReference>
<dbReference type="PANTHER" id="PTHR47584:SF9">
    <property type="entry name" value="L10-INTERACTING MYB DOMAIN-CONTAINING PROTEIN-LIKE"/>
    <property type="match status" value="1"/>
</dbReference>
<proteinExistence type="predicted"/>
<dbReference type="OrthoDB" id="60077at2759"/>
<dbReference type="Proteomes" id="UP000332933">
    <property type="component" value="Unassembled WGS sequence"/>
</dbReference>
<dbReference type="InterPro" id="IPR045026">
    <property type="entry name" value="LIMYB"/>
</dbReference>
<keyword evidence="4" id="KW-1185">Reference proteome</keyword>
<reference evidence="2" key="2">
    <citation type="submission" date="2019-06" db="EMBL/GenBank/DDBJ databases">
        <title>Genomics analysis of Aphanomyces spp. identifies a new class of oomycete effector associated with host adaptation.</title>
        <authorList>
            <person name="Gaulin E."/>
        </authorList>
    </citation>
    <scope>NUCLEOTIDE SEQUENCE</scope>
    <source>
        <strain evidence="2">CBS 578.67</strain>
    </source>
</reference>
<name>A0A485LAN6_9STRA</name>
<dbReference type="EMBL" id="VJMH01006395">
    <property type="protein sequence ID" value="KAF0690057.1"/>
    <property type="molecule type" value="Genomic_DNA"/>
</dbReference>
<protein>
    <submittedName>
        <fullName evidence="3">Aste57867_18530 protein</fullName>
    </submittedName>
</protein>
<evidence type="ECO:0000313" key="3">
    <source>
        <dbReference type="EMBL" id="VFT95266.1"/>
    </source>
</evidence>